<name>A0A0J0XG62_9TREE</name>
<dbReference type="GeneID" id="28981105"/>
<protein>
    <submittedName>
        <fullName evidence="1">DUF1749-domain-containing protein</fullName>
    </submittedName>
</protein>
<dbReference type="EMBL" id="KQ087243">
    <property type="protein sequence ID" value="KLT40036.1"/>
    <property type="molecule type" value="Genomic_DNA"/>
</dbReference>
<proteinExistence type="predicted"/>
<gene>
    <name evidence="1" type="ORF">CC85DRAFT_250137</name>
</gene>
<dbReference type="InterPro" id="IPR013744">
    <property type="entry name" value="SidJ"/>
</dbReference>
<keyword evidence="2" id="KW-1185">Reference proteome</keyword>
<sequence length="293" mass="31815">MPPRLTGTLSLYPLPSSAWARRPYFTSGDEGADRAVVFIGGLHAGLLDAPFLVPLSRTLGASGWRLVQMHWSGAYDGFGSGSLARDCDEMEALVGHLQAEGVRLVVIAGHSTGAQDVLHYLTSARRSVGGGILVSPASDREYYEMGRDAVWTAQLEIAQRLIKDGRGDTLLDDEMTRAFGARVTAYRLHNLIGVGGEDDYFSSDIPDTADGVHAHPLSESFGRLSVPVRALWMENDHCASLPDQRVLLRRWEVASGGKLSWNLVEGATHSVEEEEAQAVLCEDVCAWLLAHFG</sequence>
<dbReference type="PANTHER" id="PTHR31591:SF1">
    <property type="entry name" value="UPF0613 PROTEIN PB24D3.06C"/>
    <property type="match status" value="1"/>
</dbReference>
<dbReference type="Gene3D" id="3.40.50.1820">
    <property type="entry name" value="alpha/beta hydrolase"/>
    <property type="match status" value="1"/>
</dbReference>
<accession>A0A0J0XG62</accession>
<dbReference type="Pfam" id="PF08538">
    <property type="entry name" value="DUF1749"/>
    <property type="match status" value="1"/>
</dbReference>
<dbReference type="Proteomes" id="UP000053611">
    <property type="component" value="Unassembled WGS sequence"/>
</dbReference>
<dbReference type="SUPFAM" id="SSF53474">
    <property type="entry name" value="alpha/beta-Hydrolases"/>
    <property type="match status" value="1"/>
</dbReference>
<evidence type="ECO:0000313" key="1">
    <source>
        <dbReference type="EMBL" id="KLT40036.1"/>
    </source>
</evidence>
<organism evidence="1 2">
    <name type="scientific">Cutaneotrichosporon oleaginosum</name>
    <dbReference type="NCBI Taxonomy" id="879819"/>
    <lineage>
        <taxon>Eukaryota</taxon>
        <taxon>Fungi</taxon>
        <taxon>Dikarya</taxon>
        <taxon>Basidiomycota</taxon>
        <taxon>Agaricomycotina</taxon>
        <taxon>Tremellomycetes</taxon>
        <taxon>Trichosporonales</taxon>
        <taxon>Trichosporonaceae</taxon>
        <taxon>Cutaneotrichosporon</taxon>
    </lineage>
</organism>
<reference evidence="1 2" key="1">
    <citation type="submission" date="2015-03" db="EMBL/GenBank/DDBJ databases">
        <title>Genomics and transcriptomics of the oil-accumulating basidiomycete yeast T. oleaginosus allow insights into substrate utilization and the diverse evolutionary trajectories of mating systems in fungi.</title>
        <authorList>
            <consortium name="DOE Joint Genome Institute"/>
            <person name="Kourist R."/>
            <person name="Kracht O."/>
            <person name="Bracharz F."/>
            <person name="Lipzen A."/>
            <person name="Nolan M."/>
            <person name="Ohm R."/>
            <person name="Grigoriev I."/>
            <person name="Sun S."/>
            <person name="Heitman J."/>
            <person name="Bruck T."/>
            <person name="Nowrousian M."/>
        </authorList>
    </citation>
    <scope>NUCLEOTIDE SEQUENCE [LARGE SCALE GENOMIC DNA]</scope>
    <source>
        <strain evidence="1 2">IBC0246</strain>
    </source>
</reference>
<evidence type="ECO:0000313" key="2">
    <source>
        <dbReference type="Proteomes" id="UP000053611"/>
    </source>
</evidence>
<dbReference type="AlphaFoldDB" id="A0A0J0XG62"/>
<dbReference type="PANTHER" id="PTHR31591">
    <property type="entry name" value="UPF0613 PROTEIN PB24D3.06C"/>
    <property type="match status" value="1"/>
</dbReference>
<dbReference type="InterPro" id="IPR029058">
    <property type="entry name" value="AB_hydrolase_fold"/>
</dbReference>
<dbReference type="OrthoDB" id="10034502at2759"/>
<dbReference type="RefSeq" id="XP_018276527.1">
    <property type="nucleotide sequence ID" value="XM_018420502.1"/>
</dbReference>